<feature type="non-terminal residue" evidence="1">
    <location>
        <position position="63"/>
    </location>
</feature>
<evidence type="ECO:0000313" key="1">
    <source>
        <dbReference type="EMBL" id="QQP58403.1"/>
    </source>
</evidence>
<dbReference type="Proteomes" id="UP000595437">
    <property type="component" value="Chromosome 2"/>
</dbReference>
<organism evidence="1 2">
    <name type="scientific">Caligus rogercresseyi</name>
    <name type="common">Sea louse</name>
    <dbReference type="NCBI Taxonomy" id="217165"/>
    <lineage>
        <taxon>Eukaryota</taxon>
        <taxon>Metazoa</taxon>
        <taxon>Ecdysozoa</taxon>
        <taxon>Arthropoda</taxon>
        <taxon>Crustacea</taxon>
        <taxon>Multicrustacea</taxon>
        <taxon>Hexanauplia</taxon>
        <taxon>Copepoda</taxon>
        <taxon>Siphonostomatoida</taxon>
        <taxon>Caligidae</taxon>
        <taxon>Caligus</taxon>
    </lineage>
</organism>
<reference evidence="2" key="1">
    <citation type="submission" date="2021-01" db="EMBL/GenBank/DDBJ databases">
        <title>Caligus Genome Assembly.</title>
        <authorList>
            <person name="Gallardo-Escarate C."/>
        </authorList>
    </citation>
    <scope>NUCLEOTIDE SEQUENCE [LARGE SCALE GENOMIC DNA]</scope>
</reference>
<protein>
    <submittedName>
        <fullName evidence="1">Uncharacterized protein</fullName>
    </submittedName>
</protein>
<dbReference type="EMBL" id="CP045891">
    <property type="protein sequence ID" value="QQP58403.1"/>
    <property type="molecule type" value="Genomic_DNA"/>
</dbReference>
<gene>
    <name evidence="1" type="ORF">FKW44_003710</name>
</gene>
<proteinExistence type="predicted"/>
<evidence type="ECO:0000313" key="2">
    <source>
        <dbReference type="Proteomes" id="UP000595437"/>
    </source>
</evidence>
<accession>A0A7T8KMD7</accession>
<sequence length="63" mass="7300">MKNAGLIMQQHLHMEVVRSIAGVIVSPALTTSIIQESRRMSRYWRKQSDHRPVLAQIKCNKKK</sequence>
<dbReference type="AlphaFoldDB" id="A0A7T8KMD7"/>
<name>A0A7T8KMD7_CALRO</name>
<keyword evidence="2" id="KW-1185">Reference proteome</keyword>